<feature type="compositionally biased region" description="Polar residues" evidence="1">
    <location>
        <begin position="376"/>
        <end position="393"/>
    </location>
</feature>
<comment type="caution">
    <text evidence="3">The sequence shown here is derived from an EMBL/GenBank/DDBJ whole genome shotgun (WGS) entry which is preliminary data.</text>
</comment>
<evidence type="ECO:0000313" key="5">
    <source>
        <dbReference type="Proteomes" id="UP001151287"/>
    </source>
</evidence>
<dbReference type="EMBL" id="JAMQYH010000002">
    <property type="protein sequence ID" value="KAJ1698947.1"/>
    <property type="molecule type" value="Genomic_DNA"/>
</dbReference>
<feature type="region of interest" description="Disordered" evidence="1">
    <location>
        <begin position="231"/>
        <end position="266"/>
    </location>
</feature>
<organism evidence="3 5">
    <name type="scientific">Rhynchospora breviuscula</name>
    <dbReference type="NCBI Taxonomy" id="2022672"/>
    <lineage>
        <taxon>Eukaryota</taxon>
        <taxon>Viridiplantae</taxon>
        <taxon>Streptophyta</taxon>
        <taxon>Embryophyta</taxon>
        <taxon>Tracheophyta</taxon>
        <taxon>Spermatophyta</taxon>
        <taxon>Magnoliopsida</taxon>
        <taxon>Liliopsida</taxon>
        <taxon>Poales</taxon>
        <taxon>Cyperaceae</taxon>
        <taxon>Cyperoideae</taxon>
        <taxon>Rhynchosporeae</taxon>
        <taxon>Rhynchospora</taxon>
    </lineage>
</organism>
<evidence type="ECO:0000313" key="3">
    <source>
        <dbReference type="EMBL" id="KAJ1696841.1"/>
    </source>
</evidence>
<dbReference type="AlphaFoldDB" id="A0A9Q0CMY3"/>
<reference evidence="3" key="1">
    <citation type="journal article" date="2022" name="Cell">
        <title>Repeat-based holocentromeres influence genome architecture and karyotype evolution.</title>
        <authorList>
            <person name="Hofstatter P.G."/>
            <person name="Thangavel G."/>
            <person name="Lux T."/>
            <person name="Neumann P."/>
            <person name="Vondrak T."/>
            <person name="Novak P."/>
            <person name="Zhang M."/>
            <person name="Costa L."/>
            <person name="Castellani M."/>
            <person name="Scott A."/>
            <person name="Toegelov H."/>
            <person name="Fuchs J."/>
            <person name="Mata-Sucre Y."/>
            <person name="Dias Y."/>
            <person name="Vanzela A.L.L."/>
            <person name="Huettel B."/>
            <person name="Almeida C.C.S."/>
            <person name="Simkova H."/>
            <person name="Souza G."/>
            <person name="Pedrosa-Harand A."/>
            <person name="Macas J."/>
            <person name="Mayer K.F.X."/>
            <person name="Houben A."/>
            <person name="Marques A."/>
        </authorList>
    </citation>
    <scope>NUCLEOTIDE SEQUENCE</scope>
    <source>
        <strain evidence="3">RhyBre1mFocal</strain>
    </source>
</reference>
<dbReference type="EMBL" id="JAMQYH010000002">
    <property type="protein sequence ID" value="KAJ1696841.1"/>
    <property type="molecule type" value="Genomic_DNA"/>
</dbReference>
<dbReference type="InterPro" id="IPR024752">
    <property type="entry name" value="Myb/SANT-like_dom"/>
</dbReference>
<sequence length="416" mass="47442">MKPSSSQRSRNKKGAPSASTISTTGRARINPTRVPNWLEDETNVLLDVLGEVKLQRGMNHINFKDYTEIYELFKSRLPNSTYTKENCKTRVKHLKGQFSAVKHFTSLSGGYSWNYNTNMLNIPNEDLQEIIERNTQKYGFLKRSFPWFRKLETMCEGSRAEGDDETMYGDRTDAERIGDAEGSGSSDTPDVGGPVRGRIEVDVDDDPYPNAPSHFEFEPELQHDVQFNRDVGQQGSDSTMNASRSSGSNKRKSSDGAGPSVSRGKKIKDTLNVRTRLFQSVADNDAHSFALNEKLVSIFEGQLSVAEKKLNKQDKEMDRCIERLDKMIEIDGELRLNIIEKMTEGKARNVWLRGRDADVYLWIARNFPQQFRRLRNQQQGSQPFPNEQTNPPFGNNDDYLMNFVNQYNGFRPPPQS</sequence>
<feature type="region of interest" description="Disordered" evidence="1">
    <location>
        <begin position="1"/>
        <end position="26"/>
    </location>
</feature>
<gene>
    <name evidence="3" type="ORF">LUZ63_005353</name>
    <name evidence="4" type="ORF">LUZ63_007459</name>
</gene>
<protein>
    <recommendedName>
        <fullName evidence="2">Myb/SANT-like domain-containing protein</fullName>
    </recommendedName>
</protein>
<keyword evidence="5" id="KW-1185">Reference proteome</keyword>
<feature type="compositionally biased region" description="Polar residues" evidence="1">
    <location>
        <begin position="231"/>
        <end position="242"/>
    </location>
</feature>
<evidence type="ECO:0000259" key="2">
    <source>
        <dbReference type="Pfam" id="PF12776"/>
    </source>
</evidence>
<name>A0A9Q0CMY3_9POAL</name>
<proteinExistence type="predicted"/>
<feature type="region of interest" description="Disordered" evidence="1">
    <location>
        <begin position="175"/>
        <end position="215"/>
    </location>
</feature>
<evidence type="ECO:0000256" key="1">
    <source>
        <dbReference type="SAM" id="MobiDB-lite"/>
    </source>
</evidence>
<dbReference type="Pfam" id="PF12776">
    <property type="entry name" value="Myb_DNA-bind_3"/>
    <property type="match status" value="1"/>
</dbReference>
<dbReference type="OrthoDB" id="76215at2759"/>
<accession>A0A9Q0CMY3</accession>
<evidence type="ECO:0000313" key="4">
    <source>
        <dbReference type="EMBL" id="KAJ1698947.1"/>
    </source>
</evidence>
<dbReference type="Proteomes" id="UP001151287">
    <property type="component" value="Unassembled WGS sequence"/>
</dbReference>
<dbReference type="PANTHER" id="PTHR46929:SF3">
    <property type="entry name" value="MYB_SANT-LIKE DOMAIN-CONTAINING PROTEIN"/>
    <property type="match status" value="1"/>
</dbReference>
<feature type="domain" description="Myb/SANT-like" evidence="2">
    <location>
        <begin position="37"/>
        <end position="125"/>
    </location>
</feature>
<dbReference type="PANTHER" id="PTHR46929">
    <property type="entry name" value="EXPRESSED PROTEIN"/>
    <property type="match status" value="1"/>
</dbReference>
<feature type="region of interest" description="Disordered" evidence="1">
    <location>
        <begin position="376"/>
        <end position="397"/>
    </location>
</feature>